<organism evidence="2 3">
    <name type="scientific">Metamycoplasma neophronis</name>
    <dbReference type="NCBI Taxonomy" id="872983"/>
    <lineage>
        <taxon>Bacteria</taxon>
        <taxon>Bacillati</taxon>
        <taxon>Mycoplasmatota</taxon>
        <taxon>Mycoplasmoidales</taxon>
        <taxon>Metamycoplasmataceae</taxon>
        <taxon>Metamycoplasma</taxon>
    </lineage>
</organism>
<protein>
    <recommendedName>
        <fullName evidence="4">Lipoprotein</fullName>
    </recommendedName>
</protein>
<accession>A0ABY2Z0N1</accession>
<keyword evidence="3" id="KW-1185">Reference proteome</keyword>
<proteinExistence type="predicted"/>
<evidence type="ECO:0008006" key="4">
    <source>
        <dbReference type="Google" id="ProtNLM"/>
    </source>
</evidence>
<comment type="caution">
    <text evidence="2">The sequence shown here is derived from an EMBL/GenBank/DDBJ whole genome shotgun (WGS) entry which is preliminary data.</text>
</comment>
<dbReference type="Proteomes" id="UP000316851">
    <property type="component" value="Unassembled WGS sequence"/>
</dbReference>
<sequence>MKKLLSLGFVPLVAAPLCAISCSQEKNSTDEIKWNLFLQRNYVKSLLKLVFKNDQNKIEEYIKSQREINLNEYQGKLKWSLLYASNTVLSLGFDGNFFSPRPVLLSEASQNINELMSKNWLWYLYNLENFSFAYYPEFDKFESSTANSNNTLQENSLKLGSFYSPKTNNIIQFVTQEYENADDWKEYRVFFLTQEGFIIRLTVDGDPESNFSVNLSQYLYSYPDLIKDKETLKSFSLQKYIQATQSFVDKPENRTEAILFQEKYGGKLLRYTLSDIL</sequence>
<feature type="signal peptide" evidence="1">
    <location>
        <begin position="1"/>
        <end position="19"/>
    </location>
</feature>
<dbReference type="InterPro" id="IPR027593">
    <property type="entry name" value="Aro_clust"/>
</dbReference>
<evidence type="ECO:0000256" key="1">
    <source>
        <dbReference type="SAM" id="SignalP"/>
    </source>
</evidence>
<evidence type="ECO:0000313" key="3">
    <source>
        <dbReference type="Proteomes" id="UP000316851"/>
    </source>
</evidence>
<feature type="chain" id="PRO_5046092793" description="Lipoprotein" evidence="1">
    <location>
        <begin position="20"/>
        <end position="277"/>
    </location>
</feature>
<dbReference type="EMBL" id="VHHP01000001">
    <property type="protein sequence ID" value="TPR54711.1"/>
    <property type="molecule type" value="Genomic_DNA"/>
</dbReference>
<dbReference type="RefSeq" id="WP_140914564.1">
    <property type="nucleotide sequence ID" value="NZ_VHHP01000001.1"/>
</dbReference>
<name>A0ABY2Z0N1_9BACT</name>
<evidence type="ECO:0000313" key="2">
    <source>
        <dbReference type="EMBL" id="TPR54711.1"/>
    </source>
</evidence>
<dbReference type="NCBIfam" id="TIGR04313">
    <property type="entry name" value="aro_clust_Mycop"/>
    <property type="match status" value="1"/>
</dbReference>
<keyword evidence="1" id="KW-0732">Signal</keyword>
<reference evidence="2" key="1">
    <citation type="submission" date="2019-06" db="EMBL/GenBank/DDBJ databases">
        <title>Mycoplasma neophronis type strain whole genome sequence.</title>
        <authorList>
            <person name="Spergser J."/>
        </authorList>
    </citation>
    <scope>NUCLEOTIDE SEQUENCE [LARGE SCALE GENOMIC DNA]</scope>
    <source>
        <strain evidence="2">DSM 24097</strain>
    </source>
</reference>
<gene>
    <name evidence="2" type="ORF">FJR74_00360</name>
</gene>